<feature type="transmembrane region" description="Helical" evidence="5">
    <location>
        <begin position="295"/>
        <end position="314"/>
    </location>
</feature>
<dbReference type="Gene3D" id="3.20.20.70">
    <property type="entry name" value="Aldolase class I"/>
    <property type="match status" value="1"/>
</dbReference>
<dbReference type="PANTHER" id="PTHR43656:SF2">
    <property type="entry name" value="BINDING OXIDOREDUCTASE, PUTATIVE (AFU_ORTHOLOGUE AFUA_2G08260)-RELATED"/>
    <property type="match status" value="1"/>
</dbReference>
<dbReference type="InterPro" id="IPR001155">
    <property type="entry name" value="OxRdtase_FMN_N"/>
</dbReference>
<comment type="similarity">
    <text evidence="1">Belongs to the NADH:flavin oxidoreductase/NADH oxidase family.</text>
</comment>
<dbReference type="AlphaFoldDB" id="A0A8H2X822"/>
<evidence type="ECO:0000313" key="8">
    <source>
        <dbReference type="Proteomes" id="UP000663826"/>
    </source>
</evidence>
<keyword evidence="5" id="KW-0472">Membrane</keyword>
<protein>
    <recommendedName>
        <fullName evidence="6">NADH:flavin oxidoreductase/NADH oxidase N-terminal domain-containing protein</fullName>
    </recommendedName>
</protein>
<evidence type="ECO:0000313" key="7">
    <source>
        <dbReference type="EMBL" id="CAE6418958.1"/>
    </source>
</evidence>
<feature type="domain" description="NADH:flavin oxidoreductase/NADH oxidase N-terminal" evidence="6">
    <location>
        <begin position="20"/>
        <end position="225"/>
    </location>
</feature>
<dbReference type="InterPro" id="IPR051799">
    <property type="entry name" value="NADH_flavin_oxidoreductase"/>
</dbReference>
<reference evidence="7" key="1">
    <citation type="submission" date="2021-01" db="EMBL/GenBank/DDBJ databases">
        <authorList>
            <person name="Kaushik A."/>
        </authorList>
    </citation>
    <scope>NUCLEOTIDE SEQUENCE</scope>
    <source>
        <strain evidence="7">AG1-1B</strain>
    </source>
</reference>
<organism evidence="7 8">
    <name type="scientific">Rhizoctonia solani</name>
    <dbReference type="NCBI Taxonomy" id="456999"/>
    <lineage>
        <taxon>Eukaryota</taxon>
        <taxon>Fungi</taxon>
        <taxon>Dikarya</taxon>
        <taxon>Basidiomycota</taxon>
        <taxon>Agaricomycotina</taxon>
        <taxon>Agaricomycetes</taxon>
        <taxon>Cantharellales</taxon>
        <taxon>Ceratobasidiaceae</taxon>
        <taxon>Rhizoctonia</taxon>
    </lineage>
</organism>
<dbReference type="PANTHER" id="PTHR43656">
    <property type="entry name" value="BINDING OXIDOREDUCTASE, PUTATIVE (AFU_ORTHOLOGUE AFUA_2G08260)-RELATED"/>
    <property type="match status" value="1"/>
</dbReference>
<keyword evidence="5" id="KW-1133">Transmembrane helix</keyword>
<accession>A0A8H2X822</accession>
<evidence type="ECO:0000256" key="3">
    <source>
        <dbReference type="ARBA" id="ARBA00022643"/>
    </source>
</evidence>
<keyword evidence="4" id="KW-0560">Oxidoreductase</keyword>
<proteinExistence type="inferred from homology"/>
<comment type="caution">
    <text evidence="7">The sequence shown here is derived from an EMBL/GenBank/DDBJ whole genome shotgun (WGS) entry which is preliminary data.</text>
</comment>
<evidence type="ECO:0000259" key="6">
    <source>
        <dbReference type="Pfam" id="PF00724"/>
    </source>
</evidence>
<dbReference type="Pfam" id="PF00724">
    <property type="entry name" value="Oxidored_FMN"/>
    <property type="match status" value="1"/>
</dbReference>
<dbReference type="EMBL" id="CAJMWQ010000976">
    <property type="protein sequence ID" value="CAE6418958.1"/>
    <property type="molecule type" value="Genomic_DNA"/>
</dbReference>
<evidence type="ECO:0000256" key="1">
    <source>
        <dbReference type="ARBA" id="ARBA00005979"/>
    </source>
</evidence>
<evidence type="ECO:0000256" key="2">
    <source>
        <dbReference type="ARBA" id="ARBA00022630"/>
    </source>
</evidence>
<keyword evidence="5" id="KW-0812">Transmembrane</keyword>
<gene>
    <name evidence="7" type="ORF">RDB_LOCUS46270</name>
</gene>
<dbReference type="GO" id="GO:0010181">
    <property type="term" value="F:FMN binding"/>
    <property type="evidence" value="ECO:0007669"/>
    <property type="project" value="InterPro"/>
</dbReference>
<evidence type="ECO:0000256" key="4">
    <source>
        <dbReference type="ARBA" id="ARBA00023002"/>
    </source>
</evidence>
<evidence type="ECO:0000256" key="5">
    <source>
        <dbReference type="SAM" id="Phobius"/>
    </source>
</evidence>
<dbReference type="InterPro" id="IPR013785">
    <property type="entry name" value="Aldolase_TIM"/>
</dbReference>
<dbReference type="Proteomes" id="UP000663826">
    <property type="component" value="Unassembled WGS sequence"/>
</dbReference>
<dbReference type="GO" id="GO:0016491">
    <property type="term" value="F:oxidoreductase activity"/>
    <property type="evidence" value="ECO:0007669"/>
    <property type="project" value="UniProtKB-KW"/>
</dbReference>
<dbReference type="SUPFAM" id="SSF51395">
    <property type="entry name" value="FMN-linked oxidoreductases"/>
    <property type="match status" value="1"/>
</dbReference>
<keyword evidence="3" id="KW-0288">FMN</keyword>
<name>A0A8H2X822_9AGAM</name>
<sequence length="317" mass="35299">MTPKEGLLSRLVFSILFQTPHPLDSAEIESVVSAFVSGAIVAYDSGFDGIQLHASHGYLLSQFLSIKNNHRVDDYGPPSELKLLHDIVSSIRAEPRIPASFVIGIKLNAGDYAGDQFTEEHALSHIRSITAWRQVDFLEISGGDYESPDFMGRANPRQAFFSYFSRKALEYAHGTEDMRPKIMLTGSIRSVETIEDCLSRKHAELVGFGRPAILYPDLARKIVDSRDFPTISGTPELPRWVANVVRVKLVGAGLDTAVWVRVMKRIACGDNRRLEGNVLDAFLRLFFGFAPVPPLWALSLVFLLILIVLSKMLWPTA</sequence>
<keyword evidence="2" id="KW-0285">Flavoprotein</keyword>